<evidence type="ECO:0000259" key="1">
    <source>
        <dbReference type="SMART" id="SM00871"/>
    </source>
</evidence>
<sequence length="163" mass="19130">MIEPKSITIENLEDLTFIYIRFRGSYAAFRKQSRKMFNELFEFATKNELIIQDETKVLTIYDDNPFITDAKNLRTSVAMTIPNDRPLQETGNICLSSISGKFGVGHFELSTKEYGDAWQYMYQEWLFKDERKVRDAVPFELYVTEPPRNSKEKSLTDIYIPIN</sequence>
<dbReference type="PANTHER" id="PTHR40055">
    <property type="entry name" value="TRANSCRIPTIONAL REGULATOR YGIV-RELATED"/>
    <property type="match status" value="1"/>
</dbReference>
<dbReference type="InterPro" id="IPR011256">
    <property type="entry name" value="Reg_factor_effector_dom_sf"/>
</dbReference>
<comment type="caution">
    <text evidence="2">The sequence shown here is derived from an EMBL/GenBank/DDBJ whole genome shotgun (WGS) entry which is preliminary data.</text>
</comment>
<dbReference type="Gene3D" id="3.20.80.10">
    <property type="entry name" value="Regulatory factor, effector binding domain"/>
    <property type="match status" value="1"/>
</dbReference>
<dbReference type="RefSeq" id="WP_102872144.1">
    <property type="nucleotide sequence ID" value="NZ_CAAKNX010000090.1"/>
</dbReference>
<dbReference type="SMART" id="SM00871">
    <property type="entry name" value="AraC_E_bind"/>
    <property type="match status" value="1"/>
</dbReference>
<dbReference type="EMBL" id="RYZS01000001">
    <property type="protein sequence ID" value="RVU93997.1"/>
    <property type="molecule type" value="Genomic_DNA"/>
</dbReference>
<gene>
    <name evidence="2" type="ORF">EK398_03470</name>
</gene>
<dbReference type="SUPFAM" id="SSF55136">
    <property type="entry name" value="Probable bacterial effector-binding domain"/>
    <property type="match status" value="1"/>
</dbReference>
<organism evidence="2 3">
    <name type="scientific">Enterococcus avium</name>
    <name type="common">Streptococcus avium</name>
    <dbReference type="NCBI Taxonomy" id="33945"/>
    <lineage>
        <taxon>Bacteria</taxon>
        <taxon>Bacillati</taxon>
        <taxon>Bacillota</taxon>
        <taxon>Bacilli</taxon>
        <taxon>Lactobacillales</taxon>
        <taxon>Enterococcaceae</taxon>
        <taxon>Enterococcus</taxon>
    </lineage>
</organism>
<evidence type="ECO:0000313" key="3">
    <source>
        <dbReference type="Proteomes" id="UP000288388"/>
    </source>
</evidence>
<dbReference type="AlphaFoldDB" id="A0A2N8Q0J9"/>
<dbReference type="InterPro" id="IPR050908">
    <property type="entry name" value="SmbC-like"/>
</dbReference>
<proteinExistence type="predicted"/>
<name>A0A2N8Q0J9_ENTAV</name>
<evidence type="ECO:0000313" key="2">
    <source>
        <dbReference type="EMBL" id="RVU93997.1"/>
    </source>
</evidence>
<accession>A0A2N8Q0J9</accession>
<dbReference type="PANTHER" id="PTHR40055:SF1">
    <property type="entry name" value="TRANSCRIPTIONAL REGULATOR YGIV-RELATED"/>
    <property type="match status" value="1"/>
</dbReference>
<feature type="domain" description="AraC effector-binding" evidence="1">
    <location>
        <begin position="5"/>
        <end position="163"/>
    </location>
</feature>
<dbReference type="InterPro" id="IPR029442">
    <property type="entry name" value="GyrI-like"/>
</dbReference>
<protein>
    <submittedName>
        <fullName evidence="2">AraC family transcriptional regulator</fullName>
    </submittedName>
</protein>
<dbReference type="Pfam" id="PF06445">
    <property type="entry name" value="GyrI-like"/>
    <property type="match status" value="1"/>
</dbReference>
<dbReference type="InterPro" id="IPR010499">
    <property type="entry name" value="AraC_E-bd"/>
</dbReference>
<dbReference type="Proteomes" id="UP000288388">
    <property type="component" value="Unassembled WGS sequence"/>
</dbReference>
<reference evidence="2 3" key="1">
    <citation type="submission" date="2018-12" db="EMBL/GenBank/DDBJ databases">
        <title>A novel vanA-carrying plasmid in a clinical isolate of Enterococcus avium.</title>
        <authorList>
            <person name="Bernasconi O.J."/>
            <person name="Luzzaro F."/>
            <person name="Endimiani A."/>
        </authorList>
    </citation>
    <scope>NUCLEOTIDE SEQUENCE [LARGE SCALE GENOMIC DNA]</scope>
    <source>
        <strain evidence="2 3">LC0559/18</strain>
    </source>
</reference>